<dbReference type="Proteomes" id="UP000299084">
    <property type="component" value="Unassembled WGS sequence"/>
</dbReference>
<sequence length="100" mass="12113">MWGVGQNGQGMERVKPGVPLWDEEEEAWLASMPAWRRDILRKKLEEEREQKRKEEERKKQEEMQREKEQSEKLRTLGYDESKLAPWQRQIILKKGDIAKY</sequence>
<evidence type="ECO:0000313" key="3">
    <source>
        <dbReference type="Proteomes" id="UP000299084"/>
    </source>
</evidence>
<organism evidence="2 3">
    <name type="scientific">Camelus dromedarius</name>
    <name type="common">Dromedary</name>
    <name type="synonym">Arabian camel</name>
    <dbReference type="NCBI Taxonomy" id="9838"/>
    <lineage>
        <taxon>Eukaryota</taxon>
        <taxon>Metazoa</taxon>
        <taxon>Chordata</taxon>
        <taxon>Craniata</taxon>
        <taxon>Vertebrata</taxon>
        <taxon>Euteleostomi</taxon>
        <taxon>Mammalia</taxon>
        <taxon>Eutheria</taxon>
        <taxon>Laurasiatheria</taxon>
        <taxon>Artiodactyla</taxon>
        <taxon>Tylopoda</taxon>
        <taxon>Camelidae</taxon>
        <taxon>Camelus</taxon>
    </lineage>
</organism>
<protein>
    <submittedName>
        <fullName evidence="2">Espin</fullName>
    </submittedName>
</protein>
<dbReference type="AlphaFoldDB" id="A0A5N4DCI7"/>
<evidence type="ECO:0000256" key="1">
    <source>
        <dbReference type="SAM" id="MobiDB-lite"/>
    </source>
</evidence>
<accession>A0A5N4DCI7</accession>
<feature type="region of interest" description="Disordered" evidence="1">
    <location>
        <begin position="47"/>
        <end position="74"/>
    </location>
</feature>
<dbReference type="EMBL" id="JWIN03000013">
    <property type="protein sequence ID" value="KAB1268822.1"/>
    <property type="molecule type" value="Genomic_DNA"/>
</dbReference>
<reference evidence="2 3" key="1">
    <citation type="journal article" date="2019" name="Mol. Ecol. Resour.">
        <title>Improving Illumina assemblies with Hi-C and long reads: an example with the North African dromedary.</title>
        <authorList>
            <person name="Elbers J.P."/>
            <person name="Rogers M.F."/>
            <person name="Perelman P.L."/>
            <person name="Proskuryakova A.A."/>
            <person name="Serdyukova N.A."/>
            <person name="Johnson W.E."/>
            <person name="Horin P."/>
            <person name="Corander J."/>
            <person name="Murphy D."/>
            <person name="Burger P.A."/>
        </authorList>
    </citation>
    <scope>NUCLEOTIDE SEQUENCE [LARGE SCALE GENOMIC DNA]</scope>
    <source>
        <strain evidence="2">Drom800</strain>
        <tissue evidence="2">Blood</tissue>
    </source>
</reference>
<name>A0A5N4DCI7_CAMDR</name>
<gene>
    <name evidence="2" type="primary">Espin</name>
    <name evidence="2" type="ORF">Cadr_000013145</name>
</gene>
<proteinExistence type="predicted"/>
<evidence type="ECO:0000313" key="2">
    <source>
        <dbReference type="EMBL" id="KAB1268822.1"/>
    </source>
</evidence>
<comment type="caution">
    <text evidence="2">The sequence shown here is derived from an EMBL/GenBank/DDBJ whole genome shotgun (WGS) entry which is preliminary data.</text>
</comment>
<keyword evidence="3" id="KW-1185">Reference proteome</keyword>